<evidence type="ECO:0000313" key="2">
    <source>
        <dbReference type="EMBL" id="RJY04932.1"/>
    </source>
</evidence>
<name>A0A3A6TX57_9GAMM</name>
<dbReference type="OrthoDB" id="9801052at2"/>
<evidence type="ECO:0000313" key="3">
    <source>
        <dbReference type="Proteomes" id="UP000273022"/>
    </source>
</evidence>
<organism evidence="2 3">
    <name type="scientific">Parashewanella spongiae</name>
    <dbReference type="NCBI Taxonomy" id="342950"/>
    <lineage>
        <taxon>Bacteria</taxon>
        <taxon>Pseudomonadati</taxon>
        <taxon>Pseudomonadota</taxon>
        <taxon>Gammaproteobacteria</taxon>
        <taxon>Alteromonadales</taxon>
        <taxon>Shewanellaceae</taxon>
        <taxon>Parashewanella</taxon>
    </lineage>
</organism>
<dbReference type="EMBL" id="QYYH01000200">
    <property type="protein sequence ID" value="RJY04932.1"/>
    <property type="molecule type" value="Genomic_DNA"/>
</dbReference>
<comment type="caution">
    <text evidence="2">The sequence shown here is derived from an EMBL/GenBank/DDBJ whole genome shotgun (WGS) entry which is preliminary data.</text>
</comment>
<dbReference type="AlphaFoldDB" id="A0A3A6TX57"/>
<evidence type="ECO:0000259" key="1">
    <source>
        <dbReference type="Pfam" id="PF06877"/>
    </source>
</evidence>
<dbReference type="InterPro" id="IPR009671">
    <property type="entry name" value="RraB_dom"/>
</dbReference>
<dbReference type="RefSeq" id="WP_121855137.1">
    <property type="nucleotide sequence ID" value="NZ_CP037952.1"/>
</dbReference>
<dbReference type="Pfam" id="PF06877">
    <property type="entry name" value="RraB"/>
    <property type="match status" value="1"/>
</dbReference>
<feature type="domain" description="Regulator of ribonuclease activity B" evidence="1">
    <location>
        <begin position="15"/>
        <end position="115"/>
    </location>
</feature>
<proteinExistence type="predicted"/>
<sequence length="124" mass="14504">MSEITIEQISEFFEETRQFTQEAKADFDIDKVCRWSYFFGDTDEEKLTKFGSYLESDGYEPIGFIEAEEDDENPELIYLRVDKEELHTVESLDVLNVKLYGLVKEYDIESYEGMDVGPVDEPVE</sequence>
<protein>
    <submittedName>
        <fullName evidence="2">Ribonuclease E inhibitor RraB</fullName>
    </submittedName>
</protein>
<keyword evidence="3" id="KW-1185">Reference proteome</keyword>
<dbReference type="Proteomes" id="UP000273022">
    <property type="component" value="Unassembled WGS sequence"/>
</dbReference>
<accession>A0A3A6TX57</accession>
<gene>
    <name evidence="2" type="ORF">D5R81_18900</name>
</gene>
<reference evidence="2 3" key="1">
    <citation type="submission" date="2018-09" db="EMBL/GenBank/DDBJ databases">
        <title>Phylogeny of the Shewanellaceae, and recommendation for two new genera, Pseudoshewanella and Parashewanella.</title>
        <authorList>
            <person name="Wang G."/>
        </authorList>
    </citation>
    <scope>NUCLEOTIDE SEQUENCE [LARGE SCALE GENOMIC DNA]</scope>
    <source>
        <strain evidence="2 3">KCTC 22492</strain>
    </source>
</reference>